<proteinExistence type="inferred from homology"/>
<dbReference type="Proteomes" id="UP001632037">
    <property type="component" value="Unassembled WGS sequence"/>
</dbReference>
<sequence length="977" mass="109222">MSDARLMARYVRPIYEAIDNRQYKNAIKLCVNKRVAHLDIVQVLKAHCLERTGRVEEALDICRRIQLKQPTDDTLLNTMNLVFKLGGCEHEMLPTYEHACTVSSPPNEELFQSLFVAYARRGSFLKQQQTALKMFKAFGNIKYVCWAALSMMLQVEHGGTPARMLALAEKMLLKTLGESGSDDGEALQLTVLIMQLQDNHQGALDAFDEFVEVDDGKDKQKKKKKVALGRAAEGEGAYDEEIELGPMQAIDRLSLEATLAKNVTNWTRCAAANRKLLEEYNADDWTFLKEYIAARFEEKADCKAEELLALGREITEFLNGLQSRPDNDRIRGPALALIHVSNEILRRLKAGDAAVSQVETKLQELIVAYTNRFYSKTCCFTDLKQYFTLYLKESTSVSASAKTKLIQHFVELSKESAGLLKNKPTGDDVDEQARKEGQRNLSKRLLALKTLRLLGYYDNTDKFSVDALEHLVDELEDEYEATNWLNMGSAGGQREVQLTDDLLLLATHFLLDIYQRSSGHREYLERAAGLLEYGLEKSAYNFQMKLLLSRVYGYLGAAEAMLSRHAELDVKYVQLDSLSFLVLDKMLDLCQYQEARKLTNRIAALHRSTANDTPEYIARAYRLGVYSKVVDMSSFLHKRMKKSHTLAISKGETLRFELLDALALGPAKLHEFVTSSSFDAQITGLENMLVSDGAELSHNQHREVIVDWTSQQQIPTGDSFARDAEPLVECDRSASTASSLLWLKLRVLVPKLLKSLAVDDHTALVALTKEYDDIVAQLQLTVSGSSEPQLHEKLWNWSSKAIATSVHVVDAVNGQSEVKTDLSITISQLQDDFTAITEQLRAGLVFTSDSTSDMALSPYAVSTLSCLLLDSGLSSLSALALAQRSLSKKKSKKSEELSAAASAFRNLLKHMQESLAALETHVTELQFTSHAETSASPRGQASHKAHANVVKSYESLKLRLVELLGERCACIRSILQK</sequence>
<name>A0ABD3EUZ9_9STRA</name>
<evidence type="ECO:0000313" key="3">
    <source>
        <dbReference type="Proteomes" id="UP001632037"/>
    </source>
</evidence>
<dbReference type="InterPro" id="IPR019183">
    <property type="entry name" value="NAA25_NatB_aux_su"/>
</dbReference>
<organism evidence="2 3">
    <name type="scientific">Phytophthora oleae</name>
    <dbReference type="NCBI Taxonomy" id="2107226"/>
    <lineage>
        <taxon>Eukaryota</taxon>
        <taxon>Sar</taxon>
        <taxon>Stramenopiles</taxon>
        <taxon>Oomycota</taxon>
        <taxon>Peronosporomycetes</taxon>
        <taxon>Peronosporales</taxon>
        <taxon>Peronosporaceae</taxon>
        <taxon>Phytophthora</taxon>
    </lineage>
</organism>
<dbReference type="EMBL" id="JBIMZQ010000055">
    <property type="protein sequence ID" value="KAL3658348.1"/>
    <property type="molecule type" value="Genomic_DNA"/>
</dbReference>
<dbReference type="Pfam" id="PF09797">
    <property type="entry name" value="NatB_MDM20"/>
    <property type="match status" value="1"/>
</dbReference>
<accession>A0ABD3EUZ9</accession>
<evidence type="ECO:0000313" key="2">
    <source>
        <dbReference type="EMBL" id="KAL3658348.1"/>
    </source>
</evidence>
<keyword evidence="3" id="KW-1185">Reference proteome</keyword>
<comment type="caution">
    <text evidence="2">The sequence shown here is derived from an EMBL/GenBank/DDBJ whole genome shotgun (WGS) entry which is preliminary data.</text>
</comment>
<comment type="similarity">
    <text evidence="1">Belongs to the MDM20/NAA25 family.</text>
</comment>
<protein>
    <recommendedName>
        <fullName evidence="4">N-alpha-acetyltransferase 25, NatB auxiliary subunit</fullName>
    </recommendedName>
</protein>
<dbReference type="PANTHER" id="PTHR22767:SF3">
    <property type="entry name" value="N-ALPHA-ACETYLTRANSFERASE 25, NATB AUXILIARY SUBUNIT"/>
    <property type="match status" value="1"/>
</dbReference>
<gene>
    <name evidence="2" type="ORF">V7S43_016728</name>
</gene>
<dbReference type="AlphaFoldDB" id="A0ABD3EUZ9"/>
<dbReference type="PANTHER" id="PTHR22767">
    <property type="entry name" value="N-TERMINAL ACETYLTRANSFERASE-RELATED"/>
    <property type="match status" value="1"/>
</dbReference>
<evidence type="ECO:0008006" key="4">
    <source>
        <dbReference type="Google" id="ProtNLM"/>
    </source>
</evidence>
<evidence type="ECO:0000256" key="1">
    <source>
        <dbReference type="ARBA" id="ARBA00006298"/>
    </source>
</evidence>
<reference evidence="2 3" key="1">
    <citation type="submission" date="2024-09" db="EMBL/GenBank/DDBJ databases">
        <title>Genome sequencing and assembly of Phytophthora oleae, isolate VK10A, causative agent of rot of olive drupes.</title>
        <authorList>
            <person name="Conti Taguali S."/>
            <person name="Riolo M."/>
            <person name="La Spada F."/>
            <person name="Cacciola S.O."/>
            <person name="Dionisio G."/>
        </authorList>
    </citation>
    <scope>NUCLEOTIDE SEQUENCE [LARGE SCALE GENOMIC DNA]</scope>
    <source>
        <strain evidence="2 3">VK10A</strain>
    </source>
</reference>